<evidence type="ECO:0000259" key="1">
    <source>
        <dbReference type="Pfam" id="PF00188"/>
    </source>
</evidence>
<dbReference type="PANTHER" id="PTHR31157:SF1">
    <property type="entry name" value="SCP DOMAIN-CONTAINING PROTEIN"/>
    <property type="match status" value="1"/>
</dbReference>
<proteinExistence type="predicted"/>
<dbReference type="InterPro" id="IPR035940">
    <property type="entry name" value="CAP_sf"/>
</dbReference>
<keyword evidence="3" id="KW-1185">Reference proteome</keyword>
<name>A0ABU8ENI6_9BACL</name>
<accession>A0ABU8ENI6</accession>
<sequence length="465" mass="52384">MKHNHISLVLSALLISGISVPSVTQPVEVEAAEQQYEKYQLDLLAQVNFERKMVGLHPFKLHPLLCKSAVNHETYLRLNGYAYGHEEVKGDKGFTGKRHADRIKAVGYPSGFSSYETITKTGDSPTALMRDMIQTAPYHRDSVLSPLAEYVGFGYSKNGVVVMNATDNQDFVSDVMYNYPYDGQTDVDIAYYGDENPDPLKGTGLEKSGIISTFTPSNYYYLGSEKATMVDSKGTKIPLVLETGGAGTLLIIPKILLDYNTTYTVSASVVDEDTGRKASRTWSFTTKEDPKLNSKERKFVDYKPKQYWSKGMVWAVDKKFLSPYTKKDAKTKKTTLYLKPSSRLTEGELLTVFTKYYYAAEYKKTKAVAPSWKYSIAYQLAKKHDLPTMATMTSRKKATSYVERGDMMRTLASAHLRKPVSEQVAFDTLRELDVVKDRSLPAFDPRADTSRAHLATYLYRYISSK</sequence>
<reference evidence="2 3" key="1">
    <citation type="submission" date="2023-12" db="EMBL/GenBank/DDBJ databases">
        <authorList>
            <person name="Easwaran N."/>
            <person name="Lazarus H.P.S."/>
        </authorList>
    </citation>
    <scope>NUCLEOTIDE SEQUENCE [LARGE SCALE GENOMIC DNA]</scope>
    <source>
        <strain evidence="2 3">VIT-2023</strain>
    </source>
</reference>
<dbReference type="Proteomes" id="UP001387110">
    <property type="component" value="Unassembled WGS sequence"/>
</dbReference>
<gene>
    <name evidence="2" type="ORF">SZL87_15190</name>
</gene>
<dbReference type="Pfam" id="PF00188">
    <property type="entry name" value="CAP"/>
    <property type="match status" value="1"/>
</dbReference>
<evidence type="ECO:0000313" key="2">
    <source>
        <dbReference type="EMBL" id="MEI4463768.1"/>
    </source>
</evidence>
<feature type="domain" description="SCP" evidence="1">
    <location>
        <begin position="45"/>
        <end position="159"/>
    </location>
</feature>
<dbReference type="RefSeq" id="WP_336449630.1">
    <property type="nucleotide sequence ID" value="NZ_JBAWKY010000006.1"/>
</dbReference>
<comment type="caution">
    <text evidence="2">The sequence shown here is derived from an EMBL/GenBank/DDBJ whole genome shotgun (WGS) entry which is preliminary data.</text>
</comment>
<dbReference type="EMBL" id="JBAWKY010000006">
    <property type="protein sequence ID" value="MEI4463768.1"/>
    <property type="molecule type" value="Genomic_DNA"/>
</dbReference>
<dbReference type="PANTHER" id="PTHR31157">
    <property type="entry name" value="SCP DOMAIN-CONTAINING PROTEIN"/>
    <property type="match status" value="1"/>
</dbReference>
<dbReference type="InterPro" id="IPR014044">
    <property type="entry name" value="CAP_dom"/>
</dbReference>
<dbReference type="Gene3D" id="3.40.33.10">
    <property type="entry name" value="CAP"/>
    <property type="match status" value="1"/>
</dbReference>
<organism evidence="2 3">
    <name type="scientific">Exiguobacterium indicum</name>
    <dbReference type="NCBI Taxonomy" id="296995"/>
    <lineage>
        <taxon>Bacteria</taxon>
        <taxon>Bacillati</taxon>
        <taxon>Bacillota</taxon>
        <taxon>Bacilli</taxon>
        <taxon>Bacillales</taxon>
        <taxon>Bacillales Family XII. Incertae Sedis</taxon>
        <taxon>Exiguobacterium</taxon>
    </lineage>
</organism>
<evidence type="ECO:0000313" key="3">
    <source>
        <dbReference type="Proteomes" id="UP001387110"/>
    </source>
</evidence>
<protein>
    <submittedName>
        <fullName evidence="2">CAP domain-containing protein</fullName>
    </submittedName>
</protein>
<dbReference type="CDD" id="cd05379">
    <property type="entry name" value="CAP_bacterial"/>
    <property type="match status" value="1"/>
</dbReference>